<dbReference type="InterPro" id="IPR039869">
    <property type="entry name" value="UBTD1/2"/>
</dbReference>
<organism evidence="3 4">
    <name type="scientific">Coemansia asiatica</name>
    <dbReference type="NCBI Taxonomy" id="1052880"/>
    <lineage>
        <taxon>Eukaryota</taxon>
        <taxon>Fungi</taxon>
        <taxon>Fungi incertae sedis</taxon>
        <taxon>Zoopagomycota</taxon>
        <taxon>Kickxellomycotina</taxon>
        <taxon>Kickxellomycetes</taxon>
        <taxon>Kickxellales</taxon>
        <taxon>Kickxellaceae</taxon>
        <taxon>Coemansia</taxon>
    </lineage>
</organism>
<protein>
    <recommendedName>
        <fullName evidence="2">Ubiquitin-like domain-containing protein</fullName>
    </recommendedName>
</protein>
<accession>A0A9W7XED8</accession>
<reference evidence="3" key="1">
    <citation type="submission" date="2022-07" db="EMBL/GenBank/DDBJ databases">
        <title>Phylogenomic reconstructions and comparative analyses of Kickxellomycotina fungi.</title>
        <authorList>
            <person name="Reynolds N.K."/>
            <person name="Stajich J.E."/>
            <person name="Barry K."/>
            <person name="Grigoriev I.V."/>
            <person name="Crous P."/>
            <person name="Smith M.E."/>
        </authorList>
    </citation>
    <scope>NUCLEOTIDE SEQUENCE</scope>
    <source>
        <strain evidence="3">NBRC 105413</strain>
    </source>
</reference>
<keyword evidence="4" id="KW-1185">Reference proteome</keyword>
<feature type="compositionally biased region" description="Low complexity" evidence="1">
    <location>
        <begin position="11"/>
        <end position="30"/>
    </location>
</feature>
<proteinExistence type="predicted"/>
<gene>
    <name evidence="3" type="ORF">LPJ64_005430</name>
</gene>
<dbReference type="PROSITE" id="PS50053">
    <property type="entry name" value="UBIQUITIN_2"/>
    <property type="match status" value="1"/>
</dbReference>
<dbReference type="InterPro" id="IPR038169">
    <property type="entry name" value="DC-UbP/UBTD2_N_sf"/>
</dbReference>
<name>A0A9W7XED8_9FUNG</name>
<dbReference type="PANTHER" id="PTHR13609">
    <property type="entry name" value="UBIQUITIN DOMAIN CONTAINING 1 PROTEIN-RELATED"/>
    <property type="match status" value="1"/>
</dbReference>
<dbReference type="InterPro" id="IPR000626">
    <property type="entry name" value="Ubiquitin-like_dom"/>
</dbReference>
<dbReference type="SUPFAM" id="SSF54236">
    <property type="entry name" value="Ubiquitin-like"/>
    <property type="match status" value="1"/>
</dbReference>
<evidence type="ECO:0000259" key="2">
    <source>
        <dbReference type="PROSITE" id="PS50053"/>
    </source>
</evidence>
<dbReference type="InterPro" id="IPR032752">
    <property type="entry name" value="DC-UbP/UBTD2_N"/>
</dbReference>
<dbReference type="Gene3D" id="1.20.225.20">
    <property type="entry name" value="Ub domain-containing protein, DC-UbP/UBTD2, N-terminal domain"/>
    <property type="match status" value="1"/>
</dbReference>
<dbReference type="EMBL" id="JANBOH010000345">
    <property type="protein sequence ID" value="KAJ1642742.1"/>
    <property type="molecule type" value="Genomic_DNA"/>
</dbReference>
<dbReference type="InterPro" id="IPR029071">
    <property type="entry name" value="Ubiquitin-like_domsf"/>
</dbReference>
<dbReference type="Pfam" id="PF16455">
    <property type="entry name" value="UBD"/>
    <property type="match status" value="1"/>
</dbReference>
<evidence type="ECO:0000256" key="1">
    <source>
        <dbReference type="SAM" id="MobiDB-lite"/>
    </source>
</evidence>
<evidence type="ECO:0000313" key="4">
    <source>
        <dbReference type="Proteomes" id="UP001145021"/>
    </source>
</evidence>
<dbReference type="AlphaFoldDB" id="A0A9W7XED8"/>
<sequence length="305" mass="32550">MPIDTPRSLQSTPSDPATIDTTTIDTTTATGPSRRQRRTVVDFGHTRHWQTGATEQRLTLERLYAKREAFWDTAPAYEGRAEIWQALRLACDESTDMQLSMAILDSVGLTVPTGRITDGAYDERGARYLVPQYCLSLPDNLVASNGAQHAADKRTSMDSGQSMDIQTAVSVDNNHGGSHAALAASSPKSLGTVDSEAGGLAVCSSSAASSSQFGLAAAAHRLTLRVSSAKDVCLLVSRAATVAQIESQLRAAGHVSAESDSVLRFAYMGRILEPAATPIQDFDIPSSHVVQVWQLPVPGGKAKRR</sequence>
<dbReference type="Proteomes" id="UP001145021">
    <property type="component" value="Unassembled WGS sequence"/>
</dbReference>
<feature type="domain" description="Ubiquitin-like" evidence="2">
    <location>
        <begin position="220"/>
        <end position="292"/>
    </location>
</feature>
<feature type="region of interest" description="Disordered" evidence="1">
    <location>
        <begin position="1"/>
        <end position="36"/>
    </location>
</feature>
<evidence type="ECO:0000313" key="3">
    <source>
        <dbReference type="EMBL" id="KAJ1642742.1"/>
    </source>
</evidence>
<comment type="caution">
    <text evidence="3">The sequence shown here is derived from an EMBL/GenBank/DDBJ whole genome shotgun (WGS) entry which is preliminary data.</text>
</comment>